<evidence type="ECO:0000313" key="1">
    <source>
        <dbReference type="EMBL" id="LAB45133.1"/>
    </source>
</evidence>
<dbReference type="AlphaFoldDB" id="A0A2D4NJI5"/>
<name>A0A2D4NJI5_9SAUR</name>
<reference evidence="1" key="2">
    <citation type="submission" date="2017-11" db="EMBL/GenBank/DDBJ databases">
        <title>Coralsnake Venomics: Analyses of Venom Gland Transcriptomes and Proteomes of Six Brazilian Taxa.</title>
        <authorList>
            <person name="Aird S.D."/>
            <person name="Jorge da Silva N."/>
            <person name="Qiu L."/>
            <person name="Villar-Briones A."/>
            <person name="Aparecida-Saddi V."/>
            <person name="Campos-Telles M.P."/>
            <person name="Grau M."/>
            <person name="Mikheyev A.S."/>
        </authorList>
    </citation>
    <scope>NUCLEOTIDE SEQUENCE</scope>
    <source>
        <tissue evidence="1">Venom_gland</tissue>
    </source>
</reference>
<accession>A0A2D4NJI5</accession>
<sequence>MAHGLDTFEITVLKRCKMNFKEPFPAICRALKLDPFSNCIQQSEEELACKFTATIIQEILFLPQYVGLHKVSREKWTRSVVLSALNCSNVCPSLPPCIILKVYSSKMFHFSTK</sequence>
<protein>
    <submittedName>
        <fullName evidence="1">Uncharacterized protein</fullName>
    </submittedName>
</protein>
<proteinExistence type="predicted"/>
<organism evidence="1">
    <name type="scientific">Micrurus spixii</name>
    <name type="common">Amazon coral snake</name>
    <dbReference type="NCBI Taxonomy" id="129469"/>
    <lineage>
        <taxon>Eukaryota</taxon>
        <taxon>Metazoa</taxon>
        <taxon>Chordata</taxon>
        <taxon>Craniata</taxon>
        <taxon>Vertebrata</taxon>
        <taxon>Euteleostomi</taxon>
        <taxon>Lepidosauria</taxon>
        <taxon>Squamata</taxon>
        <taxon>Bifurcata</taxon>
        <taxon>Unidentata</taxon>
        <taxon>Episquamata</taxon>
        <taxon>Toxicofera</taxon>
        <taxon>Serpentes</taxon>
        <taxon>Colubroidea</taxon>
        <taxon>Elapidae</taxon>
        <taxon>Elapinae</taxon>
        <taxon>Micrurus</taxon>
    </lineage>
</organism>
<dbReference type="EMBL" id="IACM01177710">
    <property type="protein sequence ID" value="LAB45133.1"/>
    <property type="molecule type" value="Transcribed_RNA"/>
</dbReference>
<reference evidence="1" key="1">
    <citation type="submission" date="2017-07" db="EMBL/GenBank/DDBJ databases">
        <authorList>
            <person name="Mikheyev A."/>
            <person name="Grau M."/>
        </authorList>
    </citation>
    <scope>NUCLEOTIDE SEQUENCE</scope>
    <source>
        <tissue evidence="1">Venom_gland</tissue>
    </source>
</reference>